<dbReference type="Proteomes" id="UP000192927">
    <property type="component" value="Unassembled WGS sequence"/>
</dbReference>
<dbReference type="AlphaFoldDB" id="A0A1W5D4M5"/>
<reference evidence="2" key="1">
    <citation type="submission" date="2017-03" db="EMBL/GenBank/DDBJ databases">
        <authorList>
            <person name="Sharma R."/>
            <person name="Thines M."/>
        </authorList>
    </citation>
    <scope>NUCLEOTIDE SEQUENCE [LARGE SCALE GENOMIC DNA]</scope>
</reference>
<evidence type="ECO:0000313" key="1">
    <source>
        <dbReference type="EMBL" id="SLM38073.1"/>
    </source>
</evidence>
<name>A0A1W5D4M5_9LECA</name>
<dbReference type="PANTHER" id="PTHR36851:SF1">
    <property type="entry name" value="GLYCO_TRANS_2-LIKE DOMAIN-CONTAINING PROTEIN"/>
    <property type="match status" value="1"/>
</dbReference>
<evidence type="ECO:0000313" key="2">
    <source>
        <dbReference type="Proteomes" id="UP000192927"/>
    </source>
</evidence>
<proteinExistence type="predicted"/>
<dbReference type="PANTHER" id="PTHR36851">
    <property type="entry name" value="UNNAMED PRODUCT"/>
    <property type="match status" value="1"/>
</dbReference>
<sequence length="131" mass="15173">MHITEGLRGFSFFTMTTYFVFVYSQYHKTCTSVREWEMKRAGLYDETQFSYQQRWSINSIADYLTFPVAGMMFGSLPLLQAVMSHFWTEKLVYLVSAKPVRMIAHQVGITSVADIKDGTAKDHEKKHTDIV</sequence>
<organism evidence="1 2">
    <name type="scientific">Lasallia pustulata</name>
    <dbReference type="NCBI Taxonomy" id="136370"/>
    <lineage>
        <taxon>Eukaryota</taxon>
        <taxon>Fungi</taxon>
        <taxon>Dikarya</taxon>
        <taxon>Ascomycota</taxon>
        <taxon>Pezizomycotina</taxon>
        <taxon>Lecanoromycetes</taxon>
        <taxon>OSLEUM clade</taxon>
        <taxon>Umbilicariomycetidae</taxon>
        <taxon>Umbilicariales</taxon>
        <taxon>Umbilicariaceae</taxon>
        <taxon>Lasallia</taxon>
    </lineage>
</organism>
<accession>A0A1W5D4M5</accession>
<protein>
    <submittedName>
        <fullName evidence="1">Uncharacterized protein</fullName>
    </submittedName>
</protein>
<dbReference type="EMBL" id="FWEW01002187">
    <property type="protein sequence ID" value="SLM38073.1"/>
    <property type="molecule type" value="Genomic_DNA"/>
</dbReference>
<keyword evidence="2" id="KW-1185">Reference proteome</keyword>